<feature type="domain" description="DNA-directed DNA polymerase family A palm" evidence="2">
    <location>
        <begin position="1"/>
        <end position="128"/>
    </location>
</feature>
<dbReference type="InterPro" id="IPR001098">
    <property type="entry name" value="DNA-dir_DNA_pol_A_palm_dom"/>
</dbReference>
<dbReference type="Pfam" id="PF00476">
    <property type="entry name" value="DNA_pol_A"/>
    <property type="match status" value="1"/>
</dbReference>
<evidence type="ECO:0000313" key="3">
    <source>
        <dbReference type="EMBL" id="GAG72902.1"/>
    </source>
</evidence>
<organism evidence="3">
    <name type="scientific">marine sediment metagenome</name>
    <dbReference type="NCBI Taxonomy" id="412755"/>
    <lineage>
        <taxon>unclassified sequences</taxon>
        <taxon>metagenomes</taxon>
        <taxon>ecological metagenomes</taxon>
    </lineage>
</organism>
<keyword evidence="1" id="KW-0235">DNA replication</keyword>
<dbReference type="GO" id="GO:0003677">
    <property type="term" value="F:DNA binding"/>
    <property type="evidence" value="ECO:0007669"/>
    <property type="project" value="InterPro"/>
</dbReference>
<dbReference type="PRINTS" id="PR00868">
    <property type="entry name" value="DNAPOLI"/>
</dbReference>
<evidence type="ECO:0000256" key="1">
    <source>
        <dbReference type="ARBA" id="ARBA00022705"/>
    </source>
</evidence>
<dbReference type="InterPro" id="IPR043502">
    <property type="entry name" value="DNA/RNA_pol_sf"/>
</dbReference>
<dbReference type="AlphaFoldDB" id="X1AUD4"/>
<proteinExistence type="predicted"/>
<dbReference type="EMBL" id="BART01003203">
    <property type="protein sequence ID" value="GAG72902.1"/>
    <property type="molecule type" value="Genomic_DNA"/>
</dbReference>
<comment type="caution">
    <text evidence="3">The sequence shown here is derived from an EMBL/GenBank/DDBJ whole genome shotgun (WGS) entry which is preliminary data.</text>
</comment>
<feature type="non-terminal residue" evidence="3">
    <location>
        <position position="1"/>
    </location>
</feature>
<dbReference type="FunFam" id="1.10.150.20:FF:000002">
    <property type="entry name" value="DNA polymerase I"/>
    <property type="match status" value="1"/>
</dbReference>
<dbReference type="SMART" id="SM00482">
    <property type="entry name" value="POLAc"/>
    <property type="match status" value="1"/>
</dbReference>
<dbReference type="GO" id="GO:0006302">
    <property type="term" value="P:double-strand break repair"/>
    <property type="evidence" value="ECO:0007669"/>
    <property type="project" value="TreeGrafter"/>
</dbReference>
<dbReference type="Gene3D" id="1.10.150.20">
    <property type="entry name" value="5' to 3' exonuclease, C-terminal subdomain"/>
    <property type="match status" value="1"/>
</dbReference>
<dbReference type="SUPFAM" id="SSF56672">
    <property type="entry name" value="DNA/RNA polymerases"/>
    <property type="match status" value="1"/>
</dbReference>
<dbReference type="PANTHER" id="PTHR10133">
    <property type="entry name" value="DNA POLYMERASE I"/>
    <property type="match status" value="1"/>
</dbReference>
<sequence>RETRKAFIVNENHILLEADYSQVELRILAHLSEDENLINSFERDVDFHRLTASQLFNVKMDEVTPTLRRSAKAINFGIIYGMTKFGLAKRLNILEDEAENYIEQYFDQYSFVKEFIDFFHYLRKHYLI</sequence>
<dbReference type="InterPro" id="IPR002298">
    <property type="entry name" value="DNA_polymerase_A"/>
</dbReference>
<dbReference type="GO" id="GO:0003887">
    <property type="term" value="F:DNA-directed DNA polymerase activity"/>
    <property type="evidence" value="ECO:0007669"/>
    <property type="project" value="InterPro"/>
</dbReference>
<evidence type="ECO:0000259" key="2">
    <source>
        <dbReference type="SMART" id="SM00482"/>
    </source>
</evidence>
<reference evidence="3" key="1">
    <citation type="journal article" date="2014" name="Front. Microbiol.">
        <title>High frequency of phylogenetically diverse reductive dehalogenase-homologous genes in deep subseafloor sedimentary metagenomes.</title>
        <authorList>
            <person name="Kawai M."/>
            <person name="Futagami T."/>
            <person name="Toyoda A."/>
            <person name="Takaki Y."/>
            <person name="Nishi S."/>
            <person name="Hori S."/>
            <person name="Arai W."/>
            <person name="Tsubouchi T."/>
            <person name="Morono Y."/>
            <person name="Uchiyama I."/>
            <person name="Ito T."/>
            <person name="Fujiyama A."/>
            <person name="Inagaki F."/>
            <person name="Takami H."/>
        </authorList>
    </citation>
    <scope>NUCLEOTIDE SEQUENCE</scope>
    <source>
        <strain evidence="3">Expedition CK06-06</strain>
    </source>
</reference>
<accession>X1AUD4</accession>
<name>X1AUD4_9ZZZZ</name>
<dbReference type="GO" id="GO:0006261">
    <property type="term" value="P:DNA-templated DNA replication"/>
    <property type="evidence" value="ECO:0007669"/>
    <property type="project" value="InterPro"/>
</dbReference>
<gene>
    <name evidence="3" type="ORF">S01H4_09049</name>
</gene>
<protein>
    <recommendedName>
        <fullName evidence="2">DNA-directed DNA polymerase family A palm domain-containing protein</fullName>
    </recommendedName>
</protein>
<dbReference type="PANTHER" id="PTHR10133:SF27">
    <property type="entry name" value="DNA POLYMERASE NU"/>
    <property type="match status" value="1"/>
</dbReference>